<accession>A0A2J7ZZW1</accession>
<dbReference type="OrthoDB" id="504976at2759"/>
<gene>
    <name evidence="3" type="ORF">TSOC_007902</name>
</gene>
<feature type="region of interest" description="Disordered" evidence="1">
    <location>
        <begin position="1"/>
        <end position="118"/>
    </location>
</feature>
<dbReference type="InterPro" id="IPR005123">
    <property type="entry name" value="Oxoglu/Fe-dep_dioxygenase_dom"/>
</dbReference>
<comment type="caution">
    <text evidence="3">The sequence shown here is derived from an EMBL/GenBank/DDBJ whole genome shotgun (WGS) entry which is preliminary data.</text>
</comment>
<dbReference type="Proteomes" id="UP000236333">
    <property type="component" value="Unassembled WGS sequence"/>
</dbReference>
<sequence>MRALHGSLRAPGRAAPRPHAAGAAVRCAAARKGKQPQPDAEAPAAARGGKGKRSGKGGAASEQASTAAVAVAAPEATTNAEATREPQQPEAPPAQPQTTANGEDAAEEDEAGEGESSRVRCGCPWIVHRSVEPVARALEGDACREAAGPGPGWDPWSDPHVLSELAAQEIPVLQEISAAQHIILNDGFLPEADARELRAVFDDRFADPRATHPERFLWDYWHVEDQYTLVRTQAQAYFPEKLYDMLEDALLQYGESQLGCRAISPIWMSYYVDGCVQVELHCDNPHGPFAFVLSLTQGTLGGGGRGRLLDEGLPSYADWENREFSGGETVILQPHVLNYWRNFNPRQGLELQQLVTRVPAPFNRLTVFDPRFPHGVRQVHGTRDPRKARLVLHGWFTEPSPFFDGPLDPAEAAEALNGGLEPLYMALEDLSGLLTGTLVTRVSISGLDGTVTGLVFLADTLVEVPNHDRAAAEALLEGRVLPRLRALVQHEVRECMSAIVFPASATGEDSTLTLPIILE</sequence>
<feature type="compositionally biased region" description="Low complexity" evidence="1">
    <location>
        <begin position="59"/>
        <end position="88"/>
    </location>
</feature>
<protein>
    <recommendedName>
        <fullName evidence="2">Fe2OG dioxygenase domain-containing protein</fullName>
    </recommendedName>
</protein>
<evidence type="ECO:0000259" key="2">
    <source>
        <dbReference type="PROSITE" id="PS51471"/>
    </source>
</evidence>
<keyword evidence="4" id="KW-1185">Reference proteome</keyword>
<proteinExistence type="predicted"/>
<organism evidence="3 4">
    <name type="scientific">Tetrabaena socialis</name>
    <dbReference type="NCBI Taxonomy" id="47790"/>
    <lineage>
        <taxon>Eukaryota</taxon>
        <taxon>Viridiplantae</taxon>
        <taxon>Chlorophyta</taxon>
        <taxon>core chlorophytes</taxon>
        <taxon>Chlorophyceae</taxon>
        <taxon>CS clade</taxon>
        <taxon>Chlamydomonadales</taxon>
        <taxon>Tetrabaenaceae</taxon>
        <taxon>Tetrabaena</taxon>
    </lineage>
</organism>
<dbReference type="PROSITE" id="PS51471">
    <property type="entry name" value="FE2OG_OXY"/>
    <property type="match status" value="1"/>
</dbReference>
<feature type="domain" description="Fe2OG dioxygenase" evidence="2">
    <location>
        <begin position="261"/>
        <end position="398"/>
    </location>
</feature>
<dbReference type="AlphaFoldDB" id="A0A2J7ZZW1"/>
<feature type="compositionally biased region" description="Low complexity" evidence="1">
    <location>
        <begin position="9"/>
        <end position="28"/>
    </location>
</feature>
<reference evidence="3 4" key="1">
    <citation type="journal article" date="2017" name="Mol. Biol. Evol.">
        <title>The 4-celled Tetrabaena socialis nuclear genome reveals the essential components for genetic control of cell number at the origin of multicellularity in the volvocine lineage.</title>
        <authorList>
            <person name="Featherston J."/>
            <person name="Arakaki Y."/>
            <person name="Hanschen E.R."/>
            <person name="Ferris P.J."/>
            <person name="Michod R.E."/>
            <person name="Olson B.J.S.C."/>
            <person name="Nozaki H."/>
            <person name="Durand P.M."/>
        </authorList>
    </citation>
    <scope>NUCLEOTIDE SEQUENCE [LARGE SCALE GENOMIC DNA]</scope>
    <source>
        <strain evidence="3 4">NIES-571</strain>
    </source>
</reference>
<evidence type="ECO:0000313" key="4">
    <source>
        <dbReference type="Proteomes" id="UP000236333"/>
    </source>
</evidence>
<dbReference type="Gene3D" id="2.60.120.620">
    <property type="entry name" value="q2cbj1_9rhob like domain"/>
    <property type="match status" value="1"/>
</dbReference>
<name>A0A2J7ZZW1_9CHLO</name>
<evidence type="ECO:0000313" key="3">
    <source>
        <dbReference type="EMBL" id="PNH05799.1"/>
    </source>
</evidence>
<dbReference type="EMBL" id="PGGS01000278">
    <property type="protein sequence ID" value="PNH05799.1"/>
    <property type="molecule type" value="Genomic_DNA"/>
</dbReference>
<evidence type="ECO:0000256" key="1">
    <source>
        <dbReference type="SAM" id="MobiDB-lite"/>
    </source>
</evidence>
<feature type="compositionally biased region" description="Acidic residues" evidence="1">
    <location>
        <begin position="104"/>
        <end position="113"/>
    </location>
</feature>